<dbReference type="InterPro" id="IPR026960">
    <property type="entry name" value="RVT-Znf"/>
</dbReference>
<reference evidence="2" key="1">
    <citation type="journal article" date="2013" name="J. Plant Res.">
        <title>Effect of fungi and light on seed germination of three Opuntia species from semiarid lands of central Mexico.</title>
        <authorList>
            <person name="Delgado-Sanchez P."/>
            <person name="Jimenez-Bremont J.F."/>
            <person name="Guerrero-Gonzalez Mde L."/>
            <person name="Flores J."/>
        </authorList>
    </citation>
    <scope>NUCLEOTIDE SEQUENCE</scope>
    <source>
        <tissue evidence="2">Cladode</tissue>
    </source>
</reference>
<organism evidence="2">
    <name type="scientific">Opuntia streptacantha</name>
    <name type="common">Prickly pear cactus</name>
    <name type="synonym">Opuntia cardona</name>
    <dbReference type="NCBI Taxonomy" id="393608"/>
    <lineage>
        <taxon>Eukaryota</taxon>
        <taxon>Viridiplantae</taxon>
        <taxon>Streptophyta</taxon>
        <taxon>Embryophyta</taxon>
        <taxon>Tracheophyta</taxon>
        <taxon>Spermatophyta</taxon>
        <taxon>Magnoliopsida</taxon>
        <taxon>eudicotyledons</taxon>
        <taxon>Gunneridae</taxon>
        <taxon>Pentapetalae</taxon>
        <taxon>Caryophyllales</taxon>
        <taxon>Cactineae</taxon>
        <taxon>Cactaceae</taxon>
        <taxon>Opuntioideae</taxon>
        <taxon>Opuntia</taxon>
    </lineage>
</organism>
<evidence type="ECO:0000313" key="2">
    <source>
        <dbReference type="EMBL" id="MBA4641226.1"/>
    </source>
</evidence>
<protein>
    <recommendedName>
        <fullName evidence="1">Reverse transcriptase zinc-binding domain-containing protein</fullName>
    </recommendedName>
</protein>
<dbReference type="Pfam" id="PF13966">
    <property type="entry name" value="zf-RVT"/>
    <property type="match status" value="1"/>
</dbReference>
<proteinExistence type="predicted"/>
<dbReference type="EMBL" id="GISG01123250">
    <property type="protein sequence ID" value="MBA4641226.1"/>
    <property type="molecule type" value="Transcribed_RNA"/>
</dbReference>
<feature type="domain" description="Reverse transcriptase zinc-binding" evidence="1">
    <location>
        <begin position="8"/>
        <end position="78"/>
    </location>
</feature>
<sequence length="187" mass="22346">MMGNVAVDHLASTVWMNIAPPRVEFMVWLALLGKLHTKDMLVKKRIIPEECNLCSFCSMHTETCDHLLMHCSVAWQVWSEIANDLGLRQMLQQQSFRRMYAWWISKSRAIHNRWRKKMILVSFFAITWSLWTKRNLMVFQNHDFEYHIFCQTVRWRIALWSKARKENMPCATEDIVRNFNAIPVLFP</sequence>
<reference evidence="2" key="2">
    <citation type="submission" date="2020-07" db="EMBL/GenBank/DDBJ databases">
        <authorList>
            <person name="Vera ALvarez R."/>
            <person name="Arias-Moreno D.M."/>
            <person name="Jimenez-Jacinto V."/>
            <person name="Jimenez-Bremont J.F."/>
            <person name="Swaminathan K."/>
            <person name="Moose S.P."/>
            <person name="Guerrero-Gonzalez M.L."/>
            <person name="Marino-Ramirez L."/>
            <person name="Landsman D."/>
            <person name="Rodriguez-Kessler M."/>
            <person name="Delgado-Sanchez P."/>
        </authorList>
    </citation>
    <scope>NUCLEOTIDE SEQUENCE</scope>
    <source>
        <tissue evidence="2">Cladode</tissue>
    </source>
</reference>
<evidence type="ECO:0000259" key="1">
    <source>
        <dbReference type="Pfam" id="PF13966"/>
    </source>
</evidence>
<dbReference type="AlphaFoldDB" id="A0A7C9DG08"/>
<accession>A0A7C9DG08</accession>
<name>A0A7C9DG08_OPUST</name>